<gene>
    <name evidence="1" type="ORF">GCM10007384_10540</name>
</gene>
<protein>
    <recommendedName>
        <fullName evidence="3">Lipocalin-like domain-containing protein</fullName>
    </recommendedName>
</protein>
<dbReference type="RefSeq" id="WP_027414131.1">
    <property type="nucleotide sequence ID" value="NZ_BMWS01000005.1"/>
</dbReference>
<comment type="caution">
    <text evidence="1">The sequence shown here is derived from an EMBL/GenBank/DDBJ whole genome shotgun (WGS) entry which is preliminary data.</text>
</comment>
<accession>A0A918JVX4</accession>
<evidence type="ECO:0008006" key="3">
    <source>
        <dbReference type="Google" id="ProtNLM"/>
    </source>
</evidence>
<evidence type="ECO:0000313" key="1">
    <source>
        <dbReference type="EMBL" id="GGX10702.1"/>
    </source>
</evidence>
<reference evidence="1 2" key="1">
    <citation type="journal article" date="2014" name="Int. J. Syst. Evol. Microbiol.">
        <title>Complete genome sequence of Corynebacterium casei LMG S-19264T (=DSM 44701T), isolated from a smear-ripened cheese.</title>
        <authorList>
            <consortium name="US DOE Joint Genome Institute (JGI-PGF)"/>
            <person name="Walter F."/>
            <person name="Albersmeier A."/>
            <person name="Kalinowski J."/>
            <person name="Ruckert C."/>
        </authorList>
    </citation>
    <scope>NUCLEOTIDE SEQUENCE [LARGE SCALE GENOMIC DNA]</scope>
    <source>
        <strain evidence="1 2">KCTC 12285</strain>
    </source>
</reference>
<dbReference type="Proteomes" id="UP000601108">
    <property type="component" value="Unassembled WGS sequence"/>
</dbReference>
<organism evidence="1 2">
    <name type="scientific">Aquimarina muelleri</name>
    <dbReference type="NCBI Taxonomy" id="279356"/>
    <lineage>
        <taxon>Bacteria</taxon>
        <taxon>Pseudomonadati</taxon>
        <taxon>Bacteroidota</taxon>
        <taxon>Flavobacteriia</taxon>
        <taxon>Flavobacteriales</taxon>
        <taxon>Flavobacteriaceae</taxon>
        <taxon>Aquimarina</taxon>
    </lineage>
</organism>
<dbReference type="EMBL" id="BMWS01000005">
    <property type="protein sequence ID" value="GGX10702.1"/>
    <property type="molecule type" value="Genomic_DNA"/>
</dbReference>
<evidence type="ECO:0000313" key="2">
    <source>
        <dbReference type="Proteomes" id="UP000601108"/>
    </source>
</evidence>
<keyword evidence="2" id="KW-1185">Reference proteome</keyword>
<proteinExistence type="predicted"/>
<dbReference type="AlphaFoldDB" id="A0A918JVX4"/>
<name>A0A918JVX4_9FLAO</name>
<sequence length="129" mass="15045">MHFKFNISILIFLAIVITSFKKNPKLIRSGEFKNKEICQQHLESENLIGKWIMNGDPETYINLGENGVAVEKSLGDPLKRYWLIKGNKLCLKATSVQNNKEICIDYELDEDELVLTMNDMKLYYIRSRE</sequence>